<dbReference type="InterPro" id="IPR037115">
    <property type="entry name" value="Sirohaem_synt_dimer_dom_sf"/>
</dbReference>
<evidence type="ECO:0000313" key="9">
    <source>
        <dbReference type="EMBL" id="KJY82455.1"/>
    </source>
</evidence>
<dbReference type="PANTHER" id="PTHR35330:SF1">
    <property type="entry name" value="SIROHEME BIOSYNTHESIS PROTEIN MET8"/>
    <property type="match status" value="1"/>
</dbReference>
<dbReference type="InterPro" id="IPR028161">
    <property type="entry name" value="Met8-like"/>
</dbReference>
<protein>
    <recommendedName>
        <fullName evidence="2">precorrin-2 dehydrogenase</fullName>
        <ecNumber evidence="2">1.3.1.76</ecNumber>
    </recommendedName>
</protein>
<dbReference type="SUPFAM" id="SSF53790">
    <property type="entry name" value="Tetrapyrrole methylase"/>
    <property type="match status" value="1"/>
</dbReference>
<comment type="catalytic activity">
    <reaction evidence="6">
        <text>precorrin-2 + NAD(+) = sirohydrochlorin + NADH + 2 H(+)</text>
        <dbReference type="Rhea" id="RHEA:15613"/>
        <dbReference type="ChEBI" id="CHEBI:15378"/>
        <dbReference type="ChEBI" id="CHEBI:57540"/>
        <dbReference type="ChEBI" id="CHEBI:57945"/>
        <dbReference type="ChEBI" id="CHEBI:58351"/>
        <dbReference type="ChEBI" id="CHEBI:58827"/>
        <dbReference type="EC" id="1.3.1.76"/>
    </reaction>
</comment>
<reference evidence="9 10" key="1">
    <citation type="journal article" date="2015" name="BMC Genomics">
        <title>Genome mining reveals unlocked bioactive potential of marine Gram-negative bacteria.</title>
        <authorList>
            <person name="Machado H."/>
            <person name="Sonnenschein E.C."/>
            <person name="Melchiorsen J."/>
            <person name="Gram L."/>
        </authorList>
    </citation>
    <scope>NUCLEOTIDE SEQUENCE [LARGE SCALE GENOMIC DNA]</scope>
    <source>
        <strain evidence="9 10">S2757</strain>
    </source>
</reference>
<evidence type="ECO:0000259" key="8">
    <source>
        <dbReference type="Pfam" id="PF14824"/>
    </source>
</evidence>
<comment type="caution">
    <text evidence="9">The sequence shown here is derived from an EMBL/GenBank/DDBJ whole genome shotgun (WGS) entry which is preliminary data.</text>
</comment>
<evidence type="ECO:0000256" key="4">
    <source>
        <dbReference type="ARBA" id="ARBA00023027"/>
    </source>
</evidence>
<dbReference type="InterPro" id="IPR006367">
    <property type="entry name" value="Sirohaem_synthase_N"/>
</dbReference>
<dbReference type="GO" id="GO:0043115">
    <property type="term" value="F:precorrin-2 dehydrogenase activity"/>
    <property type="evidence" value="ECO:0007669"/>
    <property type="project" value="UniProtKB-EC"/>
</dbReference>
<dbReference type="GO" id="GO:0004325">
    <property type="term" value="F:ferrochelatase activity"/>
    <property type="evidence" value="ECO:0007669"/>
    <property type="project" value="InterPro"/>
</dbReference>
<feature type="domain" description="Sirohaem synthase dimerisation" evidence="7">
    <location>
        <begin position="156"/>
        <end position="205"/>
    </location>
</feature>
<evidence type="ECO:0000256" key="3">
    <source>
        <dbReference type="ARBA" id="ARBA00023002"/>
    </source>
</evidence>
<accession>A0A0F4NH73</accession>
<dbReference type="InterPro" id="IPR014777">
    <property type="entry name" value="4pyrrole_Mease_sub1"/>
</dbReference>
<evidence type="ECO:0000256" key="2">
    <source>
        <dbReference type="ARBA" id="ARBA00012400"/>
    </source>
</evidence>
<dbReference type="InterPro" id="IPR035996">
    <property type="entry name" value="4pyrrol_Methylase_sf"/>
</dbReference>
<keyword evidence="10" id="KW-1185">Reference proteome</keyword>
<gene>
    <name evidence="9" type="ORF">TW81_13670</name>
</gene>
<evidence type="ECO:0000256" key="6">
    <source>
        <dbReference type="ARBA" id="ARBA00047561"/>
    </source>
</evidence>
<dbReference type="OrthoDB" id="9815856at2"/>
<dbReference type="InterPro" id="IPR028281">
    <property type="entry name" value="Sirohaem_synthase_central"/>
</dbReference>
<dbReference type="InterPro" id="IPR036291">
    <property type="entry name" value="NAD(P)-bd_dom_sf"/>
</dbReference>
<dbReference type="GO" id="GO:0008168">
    <property type="term" value="F:methyltransferase activity"/>
    <property type="evidence" value="ECO:0007669"/>
    <property type="project" value="InterPro"/>
</dbReference>
<dbReference type="Pfam" id="PF13241">
    <property type="entry name" value="NAD_binding_7"/>
    <property type="match status" value="1"/>
</dbReference>
<dbReference type="UniPathway" id="UPA00262">
    <property type="reaction ID" value="UER00222"/>
</dbReference>
<evidence type="ECO:0000313" key="10">
    <source>
        <dbReference type="Proteomes" id="UP000033673"/>
    </source>
</evidence>
<keyword evidence="3" id="KW-0560">Oxidoreductase</keyword>
<evidence type="ECO:0000256" key="1">
    <source>
        <dbReference type="ARBA" id="ARBA00005010"/>
    </source>
</evidence>
<evidence type="ECO:0000256" key="5">
    <source>
        <dbReference type="ARBA" id="ARBA00023244"/>
    </source>
</evidence>
<dbReference type="SUPFAM" id="SSF75615">
    <property type="entry name" value="Siroheme synthase middle domains-like"/>
    <property type="match status" value="1"/>
</dbReference>
<dbReference type="Pfam" id="PF14824">
    <property type="entry name" value="Sirohm_synth_M"/>
    <property type="match status" value="1"/>
</dbReference>
<dbReference type="InterPro" id="IPR019478">
    <property type="entry name" value="Sirohaem_synthase_dimer_dom"/>
</dbReference>
<dbReference type="EC" id="1.3.1.76" evidence="2"/>
<organism evidence="9 10">
    <name type="scientific">Vibrio galatheae</name>
    <dbReference type="NCBI Taxonomy" id="579748"/>
    <lineage>
        <taxon>Bacteria</taxon>
        <taxon>Pseudomonadati</taxon>
        <taxon>Pseudomonadota</taxon>
        <taxon>Gammaproteobacteria</taxon>
        <taxon>Vibrionales</taxon>
        <taxon>Vibrionaceae</taxon>
        <taxon>Vibrio</taxon>
    </lineage>
</organism>
<keyword evidence="4" id="KW-0520">NAD</keyword>
<name>A0A0F4NH73_9VIBR</name>
<dbReference type="RefSeq" id="WP_045956289.1">
    <property type="nucleotide sequence ID" value="NZ_JXXV01000024.1"/>
</dbReference>
<dbReference type="SUPFAM" id="SSF51735">
    <property type="entry name" value="NAD(P)-binding Rossmann-fold domains"/>
    <property type="match status" value="1"/>
</dbReference>
<dbReference type="Pfam" id="PF10414">
    <property type="entry name" value="CysG_dimeriser"/>
    <property type="match status" value="1"/>
</dbReference>
<dbReference type="GO" id="GO:0019354">
    <property type="term" value="P:siroheme biosynthetic process"/>
    <property type="evidence" value="ECO:0007669"/>
    <property type="project" value="UniProtKB-UniPathway"/>
</dbReference>
<sequence length="312" mass="35206">MQYFPLFIDLNHKPVLVVGGGEVASRKVDSLVRAGADVTIVSPQIEEYLADLAAKGECRWIQAFYSNELLEEKYVQVWATTDNPDLNHQVHGDAKQQGILVNVVDDLPYCDFITPSMINRGRIQLAISSGGSSPVLIRNIREKLEAVLPQNLSLQAEFAASKRSDIKQKLPTVDERRKFWETFFKRSDVDQANANSKLESAYQELLNEGFEVKGSVTWIEYGDDVELLTLKAMRMMQQAELVLFDSNCPFNFIDLVRRDAERVEYHNDAELAQLVQQARTADCRVVSFISPTSSSVTFLQGEDLVLRLGINE</sequence>
<dbReference type="Gene3D" id="3.40.1010.10">
    <property type="entry name" value="Cobalt-precorrin-4 Transmethylase, Domain 1"/>
    <property type="match status" value="1"/>
</dbReference>
<dbReference type="AlphaFoldDB" id="A0A0F4NH73"/>
<dbReference type="EMBL" id="JXXV01000024">
    <property type="protein sequence ID" value="KJY82455.1"/>
    <property type="molecule type" value="Genomic_DNA"/>
</dbReference>
<dbReference type="NCBIfam" id="TIGR01470">
    <property type="entry name" value="cysG_Nterm"/>
    <property type="match status" value="1"/>
</dbReference>
<evidence type="ECO:0000259" key="7">
    <source>
        <dbReference type="Pfam" id="PF10414"/>
    </source>
</evidence>
<dbReference type="STRING" id="579748.TW81_13670"/>
<dbReference type="Gene3D" id="3.40.50.720">
    <property type="entry name" value="NAD(P)-binding Rossmann-like Domain"/>
    <property type="match status" value="1"/>
</dbReference>
<comment type="pathway">
    <text evidence="1">Porphyrin-containing compound metabolism; siroheme biosynthesis; sirohydrochlorin from precorrin-2: step 1/1.</text>
</comment>
<dbReference type="Gene3D" id="1.10.8.210">
    <property type="entry name" value="Sirohaem synthase, dimerisation domain"/>
    <property type="match status" value="1"/>
</dbReference>
<keyword evidence="5" id="KW-0627">Porphyrin biosynthesis</keyword>
<proteinExistence type="predicted"/>
<dbReference type="Proteomes" id="UP000033673">
    <property type="component" value="Unassembled WGS sequence"/>
</dbReference>
<dbReference type="PANTHER" id="PTHR35330">
    <property type="entry name" value="SIROHEME BIOSYNTHESIS PROTEIN MET8"/>
    <property type="match status" value="1"/>
</dbReference>
<feature type="domain" description="Siroheme synthase central" evidence="8">
    <location>
        <begin position="120"/>
        <end position="146"/>
    </location>
</feature>
<dbReference type="PATRIC" id="fig|579748.3.peg.2827"/>
<dbReference type="Gene3D" id="3.30.160.110">
    <property type="entry name" value="Siroheme synthase, domain 2"/>
    <property type="match status" value="1"/>
</dbReference>